<feature type="transmembrane region" description="Helical" evidence="2">
    <location>
        <begin position="6"/>
        <end position="29"/>
    </location>
</feature>
<protein>
    <submittedName>
        <fullName evidence="3">Transmembrane protein 110</fullName>
    </submittedName>
</protein>
<feature type="transmembrane region" description="Helical" evidence="2">
    <location>
        <begin position="138"/>
        <end position="159"/>
    </location>
</feature>
<evidence type="ECO:0000313" key="4">
    <source>
        <dbReference type="Proteomes" id="UP000186817"/>
    </source>
</evidence>
<dbReference type="OMA" id="LNCFQYF"/>
<gene>
    <name evidence="3" type="primary">Tmem110</name>
    <name evidence="3" type="ORF">AK812_SmicGene7134</name>
</gene>
<keyword evidence="2" id="KW-1133">Transmembrane helix</keyword>
<dbReference type="PANTHER" id="PTHR31735">
    <property type="entry name" value="VACUOLAR MEMBRANE PROTEIN YPL162C"/>
    <property type="match status" value="1"/>
</dbReference>
<accession>A0A1Q9EPC1</accession>
<dbReference type="GO" id="GO:0016020">
    <property type="term" value="C:membrane"/>
    <property type="evidence" value="ECO:0007669"/>
    <property type="project" value="TreeGrafter"/>
</dbReference>
<feature type="region of interest" description="Disordered" evidence="1">
    <location>
        <begin position="216"/>
        <end position="276"/>
    </location>
</feature>
<dbReference type="OrthoDB" id="431202at2759"/>
<comment type="caution">
    <text evidence="3">The sequence shown here is derived from an EMBL/GenBank/DDBJ whole genome shotgun (WGS) entry which is preliminary data.</text>
</comment>
<dbReference type="Pfam" id="PF12400">
    <property type="entry name" value="STIMATE"/>
    <property type="match status" value="1"/>
</dbReference>
<keyword evidence="4" id="KW-1185">Reference proteome</keyword>
<sequence length="276" mass="30250">MKDCIVLPGLQGLLVQFLLFCCCVGTLVVKKVREGPRRSWFQFGLDSSKQFLGAGWIHVMNLLCATIMGTHMSEGDECEWYWLNIMLDTTLGVWVEYMLLRILTEALDMLLGEGGQDFRSGNYWRNGEFQVIMYVKQLIVWLSIVSFMKLAMVVLMILLAKPLTMAARTVLNPFLEKPMLKLLVVMIATPMVMNAFQFWVTDNFIKKSDSSEDPGSISAPMLGATGASTAGRTSQASSNELERLQRGEVSGDVEAGVGSTAPSAGTAASAGIGKPT</sequence>
<dbReference type="AlphaFoldDB" id="A0A1Q9EPC1"/>
<reference evidence="3 4" key="1">
    <citation type="submission" date="2016-02" db="EMBL/GenBank/DDBJ databases">
        <title>Genome analysis of coral dinoflagellate symbionts highlights evolutionary adaptations to a symbiotic lifestyle.</title>
        <authorList>
            <person name="Aranda M."/>
            <person name="Li Y."/>
            <person name="Liew Y.J."/>
            <person name="Baumgarten S."/>
            <person name="Simakov O."/>
            <person name="Wilson M."/>
            <person name="Piel J."/>
            <person name="Ashoor H."/>
            <person name="Bougouffa S."/>
            <person name="Bajic V.B."/>
            <person name="Ryu T."/>
            <person name="Ravasi T."/>
            <person name="Bayer T."/>
            <person name="Micklem G."/>
            <person name="Kim H."/>
            <person name="Bhak J."/>
            <person name="Lajeunesse T.C."/>
            <person name="Voolstra C.R."/>
        </authorList>
    </citation>
    <scope>NUCLEOTIDE SEQUENCE [LARGE SCALE GENOMIC DNA]</scope>
    <source>
        <strain evidence="3 4">CCMP2467</strain>
    </source>
</reference>
<name>A0A1Q9EPC1_SYMMI</name>
<evidence type="ECO:0000256" key="2">
    <source>
        <dbReference type="SAM" id="Phobius"/>
    </source>
</evidence>
<feature type="compositionally biased region" description="Low complexity" evidence="1">
    <location>
        <begin position="255"/>
        <end position="276"/>
    </location>
</feature>
<feature type="transmembrane region" description="Helical" evidence="2">
    <location>
        <begin position="179"/>
        <end position="200"/>
    </location>
</feature>
<evidence type="ECO:0000313" key="3">
    <source>
        <dbReference type="EMBL" id="OLQ09284.1"/>
    </source>
</evidence>
<dbReference type="EMBL" id="LSRX01000100">
    <property type="protein sequence ID" value="OLQ09284.1"/>
    <property type="molecule type" value="Genomic_DNA"/>
</dbReference>
<dbReference type="PANTHER" id="PTHR31735:SF1">
    <property type="entry name" value="VACUOLAR MEMBRANE PROTEIN YPL162C"/>
    <property type="match status" value="1"/>
</dbReference>
<dbReference type="Proteomes" id="UP000186817">
    <property type="component" value="Unassembled WGS sequence"/>
</dbReference>
<organism evidence="3 4">
    <name type="scientific">Symbiodinium microadriaticum</name>
    <name type="common">Dinoflagellate</name>
    <name type="synonym">Zooxanthella microadriatica</name>
    <dbReference type="NCBI Taxonomy" id="2951"/>
    <lineage>
        <taxon>Eukaryota</taxon>
        <taxon>Sar</taxon>
        <taxon>Alveolata</taxon>
        <taxon>Dinophyceae</taxon>
        <taxon>Suessiales</taxon>
        <taxon>Symbiodiniaceae</taxon>
        <taxon>Symbiodinium</taxon>
    </lineage>
</organism>
<feature type="compositionally biased region" description="Polar residues" evidence="1">
    <location>
        <begin position="226"/>
        <end position="239"/>
    </location>
</feature>
<keyword evidence="2" id="KW-0472">Membrane</keyword>
<evidence type="ECO:0000256" key="1">
    <source>
        <dbReference type="SAM" id="MobiDB-lite"/>
    </source>
</evidence>
<proteinExistence type="predicted"/>
<dbReference type="InterPro" id="IPR022127">
    <property type="entry name" value="STIMATE/YPL162C"/>
</dbReference>
<keyword evidence="2 3" id="KW-0812">Transmembrane</keyword>